<dbReference type="InterPro" id="IPR009003">
    <property type="entry name" value="Peptidase_S1_PA"/>
</dbReference>
<dbReference type="Pfam" id="PF01390">
    <property type="entry name" value="SEA"/>
    <property type="match status" value="1"/>
</dbReference>
<dbReference type="InterPro" id="IPR036790">
    <property type="entry name" value="Frizzled_dom_sf"/>
</dbReference>
<organism evidence="13 14">
    <name type="scientific">Cryptotermes secundus</name>
    <dbReference type="NCBI Taxonomy" id="105785"/>
    <lineage>
        <taxon>Eukaryota</taxon>
        <taxon>Metazoa</taxon>
        <taxon>Ecdysozoa</taxon>
        <taxon>Arthropoda</taxon>
        <taxon>Hexapoda</taxon>
        <taxon>Insecta</taxon>
        <taxon>Pterygota</taxon>
        <taxon>Neoptera</taxon>
        <taxon>Polyneoptera</taxon>
        <taxon>Dictyoptera</taxon>
        <taxon>Blattodea</taxon>
        <taxon>Blattoidea</taxon>
        <taxon>Termitoidae</taxon>
        <taxon>Kalotermitidae</taxon>
        <taxon>Cryptotermitinae</taxon>
        <taxon>Cryptotermes</taxon>
    </lineage>
</organism>
<keyword evidence="5 9" id="KW-0472">Membrane</keyword>
<evidence type="ECO:0000259" key="10">
    <source>
        <dbReference type="PROSITE" id="PS50024"/>
    </source>
</evidence>
<dbReference type="CDD" id="cd00190">
    <property type="entry name" value="Tryp_SPc"/>
    <property type="match status" value="1"/>
</dbReference>
<dbReference type="SUPFAM" id="SSF63501">
    <property type="entry name" value="Frizzled cysteine-rich domain"/>
    <property type="match status" value="1"/>
</dbReference>
<dbReference type="SUPFAM" id="SSF82671">
    <property type="entry name" value="SEA domain"/>
    <property type="match status" value="1"/>
</dbReference>
<dbReference type="InterPro" id="IPR020067">
    <property type="entry name" value="Frizzled_dom"/>
</dbReference>
<evidence type="ECO:0000256" key="9">
    <source>
        <dbReference type="SAM" id="Phobius"/>
    </source>
</evidence>
<feature type="disulfide bond" evidence="7">
    <location>
        <begin position="238"/>
        <end position="299"/>
    </location>
</feature>
<dbReference type="InterPro" id="IPR002172">
    <property type="entry name" value="LDrepeatLR_classA_rpt"/>
</dbReference>
<dbReference type="OrthoDB" id="5985572at2759"/>
<dbReference type="Pfam" id="PF00057">
    <property type="entry name" value="Ldl_recept_a"/>
    <property type="match status" value="1"/>
</dbReference>
<dbReference type="Gene3D" id="2.40.10.10">
    <property type="entry name" value="Trypsin-like serine proteases"/>
    <property type="match status" value="1"/>
</dbReference>
<dbReference type="STRING" id="105785.A0A2J7QDR4"/>
<evidence type="ECO:0000256" key="7">
    <source>
        <dbReference type="PROSITE-ProRule" id="PRU00090"/>
    </source>
</evidence>
<dbReference type="InterPro" id="IPR036364">
    <property type="entry name" value="SEA_dom_sf"/>
</dbReference>
<dbReference type="InParanoid" id="A0A2J7QDR4"/>
<sequence>MTVTMDHKNKRKTSWDSKVSVSTVSAKHLARSETPSSILSSDSDIRFTRKLGAHYRCGCCILAGFLLFLLLAAAAVYLGYTFLSSDPPGERVFRAMFRVVRGDSFSPELADPATEGFRIRARDYRERLNLVFRRSDLRSAFLGTEVLALDGVEGHSLIVHFNLHFDPRQLDVGAPDLMTVLSREISLEESRYLSNITIDPNSLEIKESSAALTTPLPLTTSVVTTPSSTATPTPPRLCGPIELEYCNKLPYNVTSYPNKLGHRSIKEVRDDVITFRELVDAECYRLAYEFVCQLLQPSCIAQLPGEAEDRMVLPCRSFCREFHAGCGSRVPARLKDNLDCRHFPEFNGPGSCNSKPGCVKELQARGLSARVCDGVVDCRDLSDETSCNYCPDNHVHCGAGKVCISVEKRCDGTNDCPDGSDEKGCLTIAPSLSSVVNMSPATPHHSQYYTEGYVVFNEKGQFGKVCTENLNATVPEPNREATLSTIATSLCSILSYENVNFVRIQEDKEDEVQYVHMEDPSAAEITFVRAPCPKKEVLYIGCSNLECGAQSLRGNAGIQGLGKMAAHGDWPWHAALFKDGVHVCDATLVSAEWLLTTASCFQGQPKAQWVARLGTIRLAGSSPWHQERSVIGMVKSPVEGSTVVMVKLEQPVTMSDFVHPVCLPVEGSDLSHCNTLGWARNREQLQRVQIKLSSMQRCENISIPTVNSICTEPAYLTDDCNEEELAGSPMLCLLSDNKTWTLVGISNWRIACSRPGTERPRLYDKITSNIDWIRKTMSAMS</sequence>
<dbReference type="InterPro" id="IPR036055">
    <property type="entry name" value="LDL_receptor-like_sf"/>
</dbReference>
<evidence type="ECO:0000256" key="2">
    <source>
        <dbReference type="ARBA" id="ARBA00022692"/>
    </source>
</evidence>
<dbReference type="GO" id="GO:0004252">
    <property type="term" value="F:serine-type endopeptidase activity"/>
    <property type="evidence" value="ECO:0007669"/>
    <property type="project" value="InterPro"/>
</dbReference>
<dbReference type="Pfam" id="PF00089">
    <property type="entry name" value="Trypsin"/>
    <property type="match status" value="1"/>
</dbReference>
<comment type="subcellular location">
    <subcellularLocation>
        <location evidence="1">Cell membrane</location>
        <topology evidence="1">Single-pass type II membrane protein</topology>
    </subcellularLocation>
</comment>
<feature type="disulfide bond" evidence="7">
    <location>
        <begin position="246"/>
        <end position="292"/>
    </location>
</feature>
<dbReference type="AlphaFoldDB" id="A0A2J7QDR4"/>
<keyword evidence="14" id="KW-1185">Reference proteome</keyword>
<keyword evidence="6 8" id="KW-1015">Disulfide bond</keyword>
<dbReference type="InterPro" id="IPR000082">
    <property type="entry name" value="SEA_dom"/>
</dbReference>
<name>A0A2J7QDR4_9NEOP</name>
<gene>
    <name evidence="13" type="ORF">B7P43_G03378</name>
</gene>
<feature type="domain" description="SEA" evidence="10">
    <location>
        <begin position="89"/>
        <end position="210"/>
    </location>
</feature>
<dbReference type="InterPro" id="IPR001254">
    <property type="entry name" value="Trypsin_dom"/>
</dbReference>
<feature type="disulfide bond" evidence="8">
    <location>
        <begin position="410"/>
        <end position="425"/>
    </location>
</feature>
<proteinExistence type="predicted"/>
<feature type="transmembrane region" description="Helical" evidence="9">
    <location>
        <begin position="55"/>
        <end position="80"/>
    </location>
</feature>
<keyword evidence="2 9" id="KW-0812">Transmembrane</keyword>
<dbReference type="PROSITE" id="PS01209">
    <property type="entry name" value="LDLRA_1"/>
    <property type="match status" value="1"/>
</dbReference>
<comment type="caution">
    <text evidence="8">Lacks conserved residue(s) required for the propagation of feature annotation.</text>
</comment>
<dbReference type="PROSITE" id="PS50038">
    <property type="entry name" value="FZ"/>
    <property type="match status" value="1"/>
</dbReference>
<feature type="domain" description="Peptidase S1" evidence="12">
    <location>
        <begin position="552"/>
        <end position="778"/>
    </location>
</feature>
<feature type="disulfide bond" evidence="8">
    <location>
        <begin position="372"/>
        <end position="387"/>
    </location>
</feature>
<dbReference type="GO" id="GO:0006508">
    <property type="term" value="P:proteolysis"/>
    <property type="evidence" value="ECO:0007669"/>
    <property type="project" value="InterPro"/>
</dbReference>
<evidence type="ECO:0000313" key="14">
    <source>
        <dbReference type="Proteomes" id="UP000235965"/>
    </source>
</evidence>
<dbReference type="CDD" id="cd00112">
    <property type="entry name" value="LDLa"/>
    <property type="match status" value="2"/>
</dbReference>
<evidence type="ECO:0000313" key="13">
    <source>
        <dbReference type="EMBL" id="PNF26718.1"/>
    </source>
</evidence>
<dbReference type="Proteomes" id="UP000235965">
    <property type="component" value="Unassembled WGS sequence"/>
</dbReference>
<dbReference type="SUPFAM" id="SSF50494">
    <property type="entry name" value="Trypsin-like serine proteases"/>
    <property type="match status" value="1"/>
</dbReference>
<dbReference type="PROSITE" id="PS50068">
    <property type="entry name" value="LDLRA_2"/>
    <property type="match status" value="2"/>
</dbReference>
<dbReference type="SUPFAM" id="SSF57424">
    <property type="entry name" value="LDL receptor-like module"/>
    <property type="match status" value="1"/>
</dbReference>
<dbReference type="PRINTS" id="PR00261">
    <property type="entry name" value="LDLRECEPTOR"/>
</dbReference>
<evidence type="ECO:0000256" key="6">
    <source>
        <dbReference type="ARBA" id="ARBA00023157"/>
    </source>
</evidence>
<evidence type="ECO:0000259" key="11">
    <source>
        <dbReference type="PROSITE" id="PS50038"/>
    </source>
</evidence>
<dbReference type="PROSITE" id="PS50240">
    <property type="entry name" value="TRYPSIN_DOM"/>
    <property type="match status" value="1"/>
</dbReference>
<dbReference type="InterPro" id="IPR023415">
    <property type="entry name" value="LDLR_class-A_CS"/>
</dbReference>
<dbReference type="SMART" id="SM00063">
    <property type="entry name" value="FRI"/>
    <property type="match status" value="1"/>
</dbReference>
<dbReference type="Gene3D" id="3.30.70.960">
    <property type="entry name" value="SEA domain"/>
    <property type="match status" value="1"/>
</dbReference>
<dbReference type="PROSITE" id="PS50024">
    <property type="entry name" value="SEA"/>
    <property type="match status" value="1"/>
</dbReference>
<reference evidence="13 14" key="1">
    <citation type="submission" date="2017-12" db="EMBL/GenBank/DDBJ databases">
        <title>Hemimetabolous genomes reveal molecular basis of termite eusociality.</title>
        <authorList>
            <person name="Harrison M.C."/>
            <person name="Jongepier E."/>
            <person name="Robertson H.M."/>
            <person name="Arning N."/>
            <person name="Bitard-Feildel T."/>
            <person name="Chao H."/>
            <person name="Childers C.P."/>
            <person name="Dinh H."/>
            <person name="Doddapaneni H."/>
            <person name="Dugan S."/>
            <person name="Gowin J."/>
            <person name="Greiner C."/>
            <person name="Han Y."/>
            <person name="Hu H."/>
            <person name="Hughes D.S.T."/>
            <person name="Huylmans A.-K."/>
            <person name="Kemena C."/>
            <person name="Kremer L.P.M."/>
            <person name="Lee S.L."/>
            <person name="Lopez-Ezquerra A."/>
            <person name="Mallet L."/>
            <person name="Monroy-Kuhn J.M."/>
            <person name="Moser A."/>
            <person name="Murali S.C."/>
            <person name="Muzny D.M."/>
            <person name="Otani S."/>
            <person name="Piulachs M.-D."/>
            <person name="Poelchau M."/>
            <person name="Qu J."/>
            <person name="Schaub F."/>
            <person name="Wada-Katsumata A."/>
            <person name="Worley K.C."/>
            <person name="Xie Q."/>
            <person name="Ylla G."/>
            <person name="Poulsen M."/>
            <person name="Gibbs R.A."/>
            <person name="Schal C."/>
            <person name="Richards S."/>
            <person name="Belles X."/>
            <person name="Korb J."/>
            <person name="Bornberg-Bauer E."/>
        </authorList>
    </citation>
    <scope>NUCLEOTIDE SEQUENCE [LARGE SCALE GENOMIC DNA]</scope>
    <source>
        <tissue evidence="13">Whole body</tissue>
    </source>
</reference>
<dbReference type="SMART" id="SM00020">
    <property type="entry name" value="Tryp_SPc"/>
    <property type="match status" value="1"/>
</dbReference>
<dbReference type="EMBL" id="NEVH01015817">
    <property type="protein sequence ID" value="PNF26720.1"/>
    <property type="molecule type" value="Genomic_DNA"/>
</dbReference>
<keyword evidence="4 9" id="KW-1133">Transmembrane helix</keyword>
<dbReference type="GO" id="GO:0005886">
    <property type="term" value="C:plasma membrane"/>
    <property type="evidence" value="ECO:0007669"/>
    <property type="project" value="UniProtKB-SubCell"/>
</dbReference>
<dbReference type="CDD" id="cd07066">
    <property type="entry name" value="CRD_FZ"/>
    <property type="match status" value="1"/>
</dbReference>
<evidence type="ECO:0000256" key="5">
    <source>
        <dbReference type="ARBA" id="ARBA00023136"/>
    </source>
</evidence>
<dbReference type="FunCoup" id="A0A2J7QDR4">
    <property type="interactions" value="5"/>
</dbReference>
<evidence type="ECO:0000256" key="8">
    <source>
        <dbReference type="PROSITE-ProRule" id="PRU00124"/>
    </source>
</evidence>
<evidence type="ECO:0000256" key="3">
    <source>
        <dbReference type="ARBA" id="ARBA00022968"/>
    </source>
</evidence>
<evidence type="ECO:0000256" key="1">
    <source>
        <dbReference type="ARBA" id="ARBA00004401"/>
    </source>
</evidence>
<dbReference type="FunFam" id="2.40.10.10:FF:000235">
    <property type="entry name" value="Atrial natriuretic peptide-converting enzyme"/>
    <property type="match status" value="1"/>
</dbReference>
<protein>
    <recommendedName>
        <fullName evidence="15">Atrial natriuretic peptide-converting enzyme</fullName>
    </recommendedName>
</protein>
<dbReference type="InterPro" id="IPR043504">
    <property type="entry name" value="Peptidase_S1_PA_chymotrypsin"/>
</dbReference>
<comment type="caution">
    <text evidence="13">The sequence shown here is derived from an EMBL/GenBank/DDBJ whole genome shotgun (WGS) entry which is preliminary data.</text>
</comment>
<dbReference type="Pfam" id="PF01392">
    <property type="entry name" value="Fz"/>
    <property type="match status" value="1"/>
</dbReference>
<evidence type="ECO:0000259" key="12">
    <source>
        <dbReference type="PROSITE" id="PS50240"/>
    </source>
</evidence>
<keyword evidence="3" id="KW-0735">Signal-anchor</keyword>
<dbReference type="SMART" id="SM00192">
    <property type="entry name" value="LDLa"/>
    <property type="match status" value="2"/>
</dbReference>
<evidence type="ECO:0000256" key="4">
    <source>
        <dbReference type="ARBA" id="ARBA00022989"/>
    </source>
</evidence>
<dbReference type="EMBL" id="NEVH01015817">
    <property type="protein sequence ID" value="PNF26718.1"/>
    <property type="molecule type" value="Genomic_DNA"/>
</dbReference>
<dbReference type="PANTHER" id="PTHR24258">
    <property type="entry name" value="SERINE PROTEASE-RELATED"/>
    <property type="match status" value="1"/>
</dbReference>
<dbReference type="PANTHER" id="PTHR24258:SF146">
    <property type="entry name" value="ATRIAL NATRIURETIC PEPTIDE-CONVERTING ENZYME"/>
    <property type="match status" value="1"/>
</dbReference>
<dbReference type="Gene3D" id="4.10.400.10">
    <property type="entry name" value="Low-density Lipoprotein Receptor"/>
    <property type="match status" value="1"/>
</dbReference>
<dbReference type="Gene3D" id="1.10.2000.10">
    <property type="entry name" value="Frizzled cysteine-rich domain"/>
    <property type="match status" value="1"/>
</dbReference>
<dbReference type="EMBL" id="NEVH01015817">
    <property type="protein sequence ID" value="PNF26719.1"/>
    <property type="molecule type" value="Genomic_DNA"/>
</dbReference>
<evidence type="ECO:0008006" key="15">
    <source>
        <dbReference type="Google" id="ProtNLM"/>
    </source>
</evidence>
<feature type="domain" description="FZ" evidence="11">
    <location>
        <begin position="238"/>
        <end position="361"/>
    </location>
</feature>
<accession>A0A2J7QDR4</accession>